<dbReference type="GO" id="GO:0002250">
    <property type="term" value="P:adaptive immune response"/>
    <property type="evidence" value="ECO:0007669"/>
    <property type="project" value="UniProtKB-KW"/>
</dbReference>
<dbReference type="AlphaFoldDB" id="A0A5E4DAG7"/>
<reference evidence="6" key="1">
    <citation type="submission" date="2019-04" db="EMBL/GenBank/DDBJ databases">
        <authorList>
            <person name="Alioto T."/>
            <person name="Alioto T."/>
        </authorList>
    </citation>
    <scope>NUCLEOTIDE SEQUENCE [LARGE SCALE GENOMIC DNA]</scope>
</reference>
<dbReference type="Gene3D" id="2.60.40.10">
    <property type="entry name" value="Immunoglobulins"/>
    <property type="match status" value="1"/>
</dbReference>
<dbReference type="InterPro" id="IPR013106">
    <property type="entry name" value="Ig_V-set"/>
</dbReference>
<comment type="caution">
    <text evidence="6">The sequence shown here is derived from an EMBL/GenBank/DDBJ whole genome shotgun (WGS) entry which is preliminary data.</text>
</comment>
<evidence type="ECO:0000313" key="6">
    <source>
        <dbReference type="EMBL" id="VTJ90062.1"/>
    </source>
</evidence>
<dbReference type="SUPFAM" id="SSF48726">
    <property type="entry name" value="Immunoglobulin"/>
    <property type="match status" value="1"/>
</dbReference>
<proteinExistence type="predicted"/>
<dbReference type="FunFam" id="2.60.40.10:FF:000212">
    <property type="entry name" value="Immunoglobulin kappa chain variable 12-38"/>
    <property type="match status" value="1"/>
</dbReference>
<accession>A0A5E4DAG7</accession>
<feature type="region of interest" description="Disordered" evidence="4">
    <location>
        <begin position="127"/>
        <end position="157"/>
    </location>
</feature>
<dbReference type="InterPro" id="IPR013783">
    <property type="entry name" value="Ig-like_fold"/>
</dbReference>
<dbReference type="Pfam" id="PF07686">
    <property type="entry name" value="V-set"/>
    <property type="match status" value="1"/>
</dbReference>
<feature type="non-terminal residue" evidence="6">
    <location>
        <position position="1"/>
    </location>
</feature>
<evidence type="ECO:0000313" key="7">
    <source>
        <dbReference type="Proteomes" id="UP000335636"/>
    </source>
</evidence>
<organism evidence="6 7">
    <name type="scientific">Marmota monax</name>
    <name type="common">Woodchuck</name>
    <dbReference type="NCBI Taxonomy" id="9995"/>
    <lineage>
        <taxon>Eukaryota</taxon>
        <taxon>Metazoa</taxon>
        <taxon>Chordata</taxon>
        <taxon>Craniata</taxon>
        <taxon>Vertebrata</taxon>
        <taxon>Euteleostomi</taxon>
        <taxon>Mammalia</taxon>
        <taxon>Eutheria</taxon>
        <taxon>Euarchontoglires</taxon>
        <taxon>Glires</taxon>
        <taxon>Rodentia</taxon>
        <taxon>Sciuromorpha</taxon>
        <taxon>Sciuridae</taxon>
        <taxon>Xerinae</taxon>
        <taxon>Marmotini</taxon>
        <taxon>Marmota</taxon>
    </lineage>
</organism>
<evidence type="ECO:0000256" key="1">
    <source>
        <dbReference type="ARBA" id="ARBA00022859"/>
    </source>
</evidence>
<dbReference type="Proteomes" id="UP000335636">
    <property type="component" value="Unassembled WGS sequence"/>
</dbReference>
<keyword evidence="2" id="KW-1064">Adaptive immunity</keyword>
<protein>
    <recommendedName>
        <fullName evidence="5">Immunoglobulin V-set domain-containing protein</fullName>
    </recommendedName>
</protein>
<evidence type="ECO:0000259" key="5">
    <source>
        <dbReference type="SMART" id="SM00406"/>
    </source>
</evidence>
<feature type="domain" description="Immunoglobulin V-set" evidence="5">
    <location>
        <begin position="21"/>
        <end position="93"/>
    </location>
</feature>
<evidence type="ECO:0000256" key="3">
    <source>
        <dbReference type="ARBA" id="ARBA00043265"/>
    </source>
</evidence>
<dbReference type="PANTHER" id="PTHR23267">
    <property type="entry name" value="IMMUNOGLOBULIN LIGHT CHAIN"/>
    <property type="match status" value="1"/>
</dbReference>
<dbReference type="EMBL" id="CABDUW010004081">
    <property type="protein sequence ID" value="VTJ90062.1"/>
    <property type="molecule type" value="Genomic_DNA"/>
</dbReference>
<sequence length="157" mass="16951">VRCDITMTQSPSFLPVSPGDRVAITCRASVDIYDGIHWYQQKPGQAPKLLIYGASNLQPGVPWRFSGSGSGTDYTLTISSMESEDVSTCFCQQSWDFPPTVIQAMTKNLPGKKKCEAGLPQLLLLLPPPAEGTAQRQPGPENYKEGQSEDSGGSSAR</sequence>
<gene>
    <name evidence="6" type="ORF">MONAX_5E041940</name>
</gene>
<dbReference type="GO" id="GO:0005576">
    <property type="term" value="C:extracellular region"/>
    <property type="evidence" value="ECO:0007669"/>
    <property type="project" value="UniProtKB-ARBA"/>
</dbReference>
<keyword evidence="3" id="KW-1280">Immunoglobulin</keyword>
<keyword evidence="1" id="KW-0391">Immunity</keyword>
<keyword evidence="7" id="KW-1185">Reference proteome</keyword>
<dbReference type="SMART" id="SM00406">
    <property type="entry name" value="IGv"/>
    <property type="match status" value="1"/>
</dbReference>
<name>A0A5E4DAG7_MARMO</name>
<evidence type="ECO:0000256" key="4">
    <source>
        <dbReference type="SAM" id="MobiDB-lite"/>
    </source>
</evidence>
<dbReference type="InterPro" id="IPR050150">
    <property type="entry name" value="IgV_Light_Chain"/>
</dbReference>
<dbReference type="GO" id="GO:0005886">
    <property type="term" value="C:plasma membrane"/>
    <property type="evidence" value="ECO:0007669"/>
    <property type="project" value="UniProtKB-ARBA"/>
</dbReference>
<dbReference type="GO" id="GO:0019814">
    <property type="term" value="C:immunoglobulin complex"/>
    <property type="evidence" value="ECO:0007669"/>
    <property type="project" value="UniProtKB-KW"/>
</dbReference>
<evidence type="ECO:0000256" key="2">
    <source>
        <dbReference type="ARBA" id="ARBA00023130"/>
    </source>
</evidence>
<dbReference type="InterPro" id="IPR036179">
    <property type="entry name" value="Ig-like_dom_sf"/>
</dbReference>